<organism evidence="1 2">
    <name type="scientific">Dioszegia hungarica</name>
    <dbReference type="NCBI Taxonomy" id="4972"/>
    <lineage>
        <taxon>Eukaryota</taxon>
        <taxon>Fungi</taxon>
        <taxon>Dikarya</taxon>
        <taxon>Basidiomycota</taxon>
        <taxon>Agaricomycotina</taxon>
        <taxon>Tremellomycetes</taxon>
        <taxon>Tremellales</taxon>
        <taxon>Bulleribasidiaceae</taxon>
        <taxon>Dioszegia</taxon>
    </lineage>
</organism>
<protein>
    <recommendedName>
        <fullName evidence="3">BTB domain-containing protein</fullName>
    </recommendedName>
</protein>
<evidence type="ECO:0008006" key="3">
    <source>
        <dbReference type="Google" id="ProtNLM"/>
    </source>
</evidence>
<evidence type="ECO:0000313" key="2">
    <source>
        <dbReference type="Proteomes" id="UP001164286"/>
    </source>
</evidence>
<dbReference type="GeneID" id="77730471"/>
<dbReference type="EMBL" id="JAKWFO010000014">
    <property type="protein sequence ID" value="KAI9632480.1"/>
    <property type="molecule type" value="Genomic_DNA"/>
</dbReference>
<sequence length="254" mass="28209">MSDSEVDENAYIATNGEDYFVDDPRQMGDVVIMTDGKEDEPQAWRMDKGIMMMASPIFKEMLDKAPIGTYELVTPEADHFTLNVFVRAIEGIAHEQLDQDEWRAEAGIKLAIKYKATEAAKFLLSHSIGILSSGDATSTSPSLSHYRPIAVSLIPFSPVRPWSAEHAGRIDWVWLSALVLATQGASKATEAHLADRSYWRAIAGDFLQNSALNAFRRCQKLEGNHLALHPVYTSTSLLMPRTPRSRMPAARQSS</sequence>
<dbReference type="Proteomes" id="UP001164286">
    <property type="component" value="Unassembled WGS sequence"/>
</dbReference>
<comment type="caution">
    <text evidence="1">The sequence shown here is derived from an EMBL/GenBank/DDBJ whole genome shotgun (WGS) entry which is preliminary data.</text>
</comment>
<name>A0AA38H297_9TREE</name>
<proteinExistence type="predicted"/>
<keyword evidence="2" id="KW-1185">Reference proteome</keyword>
<accession>A0AA38H297</accession>
<dbReference type="AlphaFoldDB" id="A0AA38H297"/>
<gene>
    <name evidence="1" type="ORF">MKK02DRAFT_40783</name>
</gene>
<reference evidence="1" key="1">
    <citation type="journal article" date="2022" name="G3 (Bethesda)">
        <title>High quality genome of the basidiomycete yeast Dioszegia hungarica PDD-24b-2 isolated from cloud water.</title>
        <authorList>
            <person name="Jarrige D."/>
            <person name="Haridas S."/>
            <person name="Bleykasten-Grosshans C."/>
            <person name="Joly M."/>
            <person name="Nadalig T."/>
            <person name="Sancelme M."/>
            <person name="Vuilleumier S."/>
            <person name="Grigoriev I.V."/>
            <person name="Amato P."/>
            <person name="Bringel F."/>
        </authorList>
    </citation>
    <scope>NUCLEOTIDE SEQUENCE</scope>
    <source>
        <strain evidence="1">PDD-24b-2</strain>
    </source>
</reference>
<evidence type="ECO:0000313" key="1">
    <source>
        <dbReference type="EMBL" id="KAI9632480.1"/>
    </source>
</evidence>
<dbReference type="RefSeq" id="XP_052942257.1">
    <property type="nucleotide sequence ID" value="XM_053091266.1"/>
</dbReference>